<protein>
    <submittedName>
        <fullName evidence="1">Uncharacterized protein</fullName>
    </submittedName>
</protein>
<accession>A0A820FL35</accession>
<reference evidence="1" key="1">
    <citation type="submission" date="2021-02" db="EMBL/GenBank/DDBJ databases">
        <authorList>
            <person name="Nowell W R."/>
        </authorList>
    </citation>
    <scope>NUCLEOTIDE SEQUENCE</scope>
</reference>
<feature type="non-terminal residue" evidence="1">
    <location>
        <position position="1"/>
    </location>
</feature>
<comment type="caution">
    <text evidence="1">The sequence shown here is derived from an EMBL/GenBank/DDBJ whole genome shotgun (WGS) entry which is preliminary data.</text>
</comment>
<dbReference type="Proteomes" id="UP000663844">
    <property type="component" value="Unassembled WGS sequence"/>
</dbReference>
<name>A0A820FL35_9BILA</name>
<dbReference type="EMBL" id="CAJOAZ010013377">
    <property type="protein sequence ID" value="CAF4266198.1"/>
    <property type="molecule type" value="Genomic_DNA"/>
</dbReference>
<dbReference type="AlphaFoldDB" id="A0A820FL35"/>
<organism evidence="1 2">
    <name type="scientific">Adineta steineri</name>
    <dbReference type="NCBI Taxonomy" id="433720"/>
    <lineage>
        <taxon>Eukaryota</taxon>
        <taxon>Metazoa</taxon>
        <taxon>Spiralia</taxon>
        <taxon>Gnathifera</taxon>
        <taxon>Rotifera</taxon>
        <taxon>Eurotatoria</taxon>
        <taxon>Bdelloidea</taxon>
        <taxon>Adinetida</taxon>
        <taxon>Adinetidae</taxon>
        <taxon>Adineta</taxon>
    </lineage>
</organism>
<proteinExistence type="predicted"/>
<gene>
    <name evidence="1" type="ORF">OXD698_LOCUS44256</name>
</gene>
<evidence type="ECO:0000313" key="2">
    <source>
        <dbReference type="Proteomes" id="UP000663844"/>
    </source>
</evidence>
<evidence type="ECO:0000313" key="1">
    <source>
        <dbReference type="EMBL" id="CAF4266198.1"/>
    </source>
</evidence>
<sequence>NSSAALLGGSESNWFCAKMKITSQKMVHHLDKFIKMIIDMLHLDIISNIPNE</sequence>